<dbReference type="InterPro" id="IPR001650">
    <property type="entry name" value="Helicase_C-like"/>
</dbReference>
<dbReference type="EMBL" id="BSSD01000002">
    <property type="protein sequence ID" value="GLW90628.1"/>
    <property type="molecule type" value="Genomic_DNA"/>
</dbReference>
<gene>
    <name evidence="7" type="ORF">Aglo03_14440</name>
</gene>
<feature type="domain" description="Helicase C-terminal" evidence="6">
    <location>
        <begin position="524"/>
        <end position="719"/>
    </location>
</feature>
<dbReference type="PANTHER" id="PTHR47961:SF10">
    <property type="entry name" value="ATP-DEPENDENT DNA HELICASE HEL308"/>
    <property type="match status" value="1"/>
</dbReference>
<dbReference type="Gene3D" id="1.10.3380.30">
    <property type="match status" value="1"/>
</dbReference>
<evidence type="ECO:0000259" key="5">
    <source>
        <dbReference type="PROSITE" id="PS51192"/>
    </source>
</evidence>
<proteinExistence type="predicted"/>
<dbReference type="InterPro" id="IPR014001">
    <property type="entry name" value="Helicase_ATP-bd"/>
</dbReference>
<keyword evidence="2" id="KW-0378">Hydrolase</keyword>
<evidence type="ECO:0000256" key="1">
    <source>
        <dbReference type="ARBA" id="ARBA00022741"/>
    </source>
</evidence>
<dbReference type="SMART" id="SM00490">
    <property type="entry name" value="HELICc"/>
    <property type="match status" value="1"/>
</dbReference>
<evidence type="ECO:0000256" key="2">
    <source>
        <dbReference type="ARBA" id="ARBA00022801"/>
    </source>
</evidence>
<keyword evidence="3" id="KW-0347">Helicase</keyword>
<dbReference type="PANTHER" id="PTHR47961">
    <property type="entry name" value="DNA POLYMERASE THETA, PUTATIVE (AFU_ORTHOLOGUE AFUA_1G05260)-RELATED"/>
    <property type="match status" value="1"/>
</dbReference>
<dbReference type="InterPro" id="IPR029030">
    <property type="entry name" value="Caspase-like_dom_sf"/>
</dbReference>
<name>A0A9W6QLS1_9PSEU</name>
<dbReference type="AlphaFoldDB" id="A0A9W6QLS1"/>
<dbReference type="Gene3D" id="3.40.50.300">
    <property type="entry name" value="P-loop containing nucleotide triphosphate hydrolases"/>
    <property type="match status" value="2"/>
</dbReference>
<dbReference type="Proteomes" id="UP001165042">
    <property type="component" value="Unassembled WGS sequence"/>
</dbReference>
<dbReference type="GO" id="GO:0004197">
    <property type="term" value="F:cysteine-type endopeptidase activity"/>
    <property type="evidence" value="ECO:0007669"/>
    <property type="project" value="InterPro"/>
</dbReference>
<keyword evidence="4" id="KW-0067">ATP-binding</keyword>
<dbReference type="GO" id="GO:0003676">
    <property type="term" value="F:nucleic acid binding"/>
    <property type="evidence" value="ECO:0007669"/>
    <property type="project" value="InterPro"/>
</dbReference>
<evidence type="ECO:0000313" key="7">
    <source>
        <dbReference type="EMBL" id="GLW90628.1"/>
    </source>
</evidence>
<keyword evidence="8" id="KW-1185">Reference proteome</keyword>
<protein>
    <submittedName>
        <fullName evidence="7">Peptidase C14</fullName>
    </submittedName>
</protein>
<dbReference type="GO" id="GO:0006508">
    <property type="term" value="P:proteolysis"/>
    <property type="evidence" value="ECO:0007669"/>
    <property type="project" value="InterPro"/>
</dbReference>
<dbReference type="InterPro" id="IPR011545">
    <property type="entry name" value="DEAD/DEAH_box_helicase_dom"/>
</dbReference>
<comment type="caution">
    <text evidence="7">The sequence shown here is derived from an EMBL/GenBank/DDBJ whole genome shotgun (WGS) entry which is preliminary data.</text>
</comment>
<dbReference type="SMART" id="SM00487">
    <property type="entry name" value="DEXDc"/>
    <property type="match status" value="1"/>
</dbReference>
<evidence type="ECO:0000259" key="6">
    <source>
        <dbReference type="PROSITE" id="PS51194"/>
    </source>
</evidence>
<reference evidence="7" key="1">
    <citation type="submission" date="2023-02" db="EMBL/GenBank/DDBJ databases">
        <title>Actinokineospora globicatena NBRC 15670.</title>
        <authorList>
            <person name="Ichikawa N."/>
            <person name="Sato H."/>
            <person name="Tonouchi N."/>
        </authorList>
    </citation>
    <scope>NUCLEOTIDE SEQUENCE</scope>
    <source>
        <strain evidence="7">NBRC 15670</strain>
    </source>
</reference>
<dbReference type="GO" id="GO:0005524">
    <property type="term" value="F:ATP binding"/>
    <property type="evidence" value="ECO:0007669"/>
    <property type="project" value="UniProtKB-KW"/>
</dbReference>
<evidence type="ECO:0000313" key="8">
    <source>
        <dbReference type="Proteomes" id="UP001165042"/>
    </source>
</evidence>
<organism evidence="7 8">
    <name type="scientific">Actinokineospora globicatena</name>
    <dbReference type="NCBI Taxonomy" id="103729"/>
    <lineage>
        <taxon>Bacteria</taxon>
        <taxon>Bacillati</taxon>
        <taxon>Actinomycetota</taxon>
        <taxon>Actinomycetes</taxon>
        <taxon>Pseudonocardiales</taxon>
        <taxon>Pseudonocardiaceae</taxon>
        <taxon>Actinokineospora</taxon>
    </lineage>
</organism>
<keyword evidence="1" id="KW-0547">Nucleotide-binding</keyword>
<sequence length="1038" mass="111742">MGAAVTGVVRGLFVGVDKYHDPRFQRLRYASRDARVLHALVSDNFPGDLVLLQDEEVTLLALTDQLDRLKRVSTDEDVVLVTFSGHGTRSRELATHDADPLAFAETALPLRRFVDLVKGIRARLLVVVLDCCFSGSMMSRAFFEPDDDVTARADQDVWNALQSLNGEGRVFLGASASDEQSFESGQYGHGVLTHHLLQGLMGGHAVLDAEGRVSLARLVSQVLDKVSAEESGTRRRRQRPTFEGQLSQTTFPVLVPGPRYAEVGDHQQPPPVNKDLMSLVAHGIPEPVAEVWRQRVGKLNDMQVEAINRGGLLRGGDVLVSAPTASGKTLVGEIAAVRAVAGGGKAVFLLPSRALVNEQYEQLRNTYEPLGPRVVRATGGLRDQIGDLLAGAYEIAVLTYETFISLVAANPNLVERVKVLVVDEIQTMVLPDRGPRLELLLTRLRRNANRGRSTPQLVGLSAVLGNPETLASWLAAELVQFGKRAIELSEGVLGLDGTYRYRSHGGDRPEVADAVRHLIPACENVEDAASHAVAEAVARGDRVLVFRATRNAARMFARKLARRLGLPPAKSVLDSVPQDDLSRVGEVLRECLAGGVAFHNTDLREAEQQAVVQSFRDTAGEVKVVVATTTLAQGVNLSAHTVVMWELEHPGNPARAYTTSEYKNMAGRAGRLTPGRAVVLCAGGVEAQRIWRDYVTIGPEPVSSALLAPDIDLDSLVLTVLKDLSGTSSDANSVADYLAWTFGAFQDRTHTLFPVDSVQAAMTSLRECGLVADAGSGLQVTPLGETVVRSGLRVASARVLVDALTGLEDTELTRMTLIGIAHLVAEVDDARFARASANWQAEYDSFSQQLIRQRCAREVVRELLGPRSKGGARIDRGRRALACKMWSTGQPMAAIEQALTLHMRPSDGVREPGPVAHAAQRTADIIGAVVDIAFHIHPDADLGELAQVLHWQLSLGIATGLVPIARHLEQPVDREVYLRLAKAGLPDAASVASADAAVLLSCAGEAESVAEAVRVAAKAAVAEAEQPDLDDLIPLPED</sequence>
<dbReference type="InterPro" id="IPR050474">
    <property type="entry name" value="Hel308_SKI2-like"/>
</dbReference>
<dbReference type="GO" id="GO:0004386">
    <property type="term" value="F:helicase activity"/>
    <property type="evidence" value="ECO:0007669"/>
    <property type="project" value="UniProtKB-KW"/>
</dbReference>
<dbReference type="InterPro" id="IPR027417">
    <property type="entry name" value="P-loop_NTPase"/>
</dbReference>
<dbReference type="SUPFAM" id="SSF52540">
    <property type="entry name" value="P-loop containing nucleoside triphosphate hydrolases"/>
    <property type="match status" value="1"/>
</dbReference>
<dbReference type="Pfam" id="PF00270">
    <property type="entry name" value="DEAD"/>
    <property type="match status" value="1"/>
</dbReference>
<dbReference type="Gene3D" id="3.40.50.1460">
    <property type="match status" value="1"/>
</dbReference>
<dbReference type="Pfam" id="PF00271">
    <property type="entry name" value="Helicase_C"/>
    <property type="match status" value="1"/>
</dbReference>
<dbReference type="PROSITE" id="PS51194">
    <property type="entry name" value="HELICASE_CTER"/>
    <property type="match status" value="1"/>
</dbReference>
<dbReference type="PROSITE" id="PS51192">
    <property type="entry name" value="HELICASE_ATP_BIND_1"/>
    <property type="match status" value="1"/>
</dbReference>
<dbReference type="InterPro" id="IPR011600">
    <property type="entry name" value="Pept_C14_caspase"/>
</dbReference>
<feature type="domain" description="Helicase ATP-binding" evidence="5">
    <location>
        <begin position="309"/>
        <end position="482"/>
    </location>
</feature>
<evidence type="ECO:0000256" key="4">
    <source>
        <dbReference type="ARBA" id="ARBA00022840"/>
    </source>
</evidence>
<dbReference type="SUPFAM" id="SSF52129">
    <property type="entry name" value="Caspase-like"/>
    <property type="match status" value="1"/>
</dbReference>
<dbReference type="Pfam" id="PF00656">
    <property type="entry name" value="Peptidase_C14"/>
    <property type="match status" value="1"/>
</dbReference>
<accession>A0A9W6QLS1</accession>
<evidence type="ECO:0000256" key="3">
    <source>
        <dbReference type="ARBA" id="ARBA00022806"/>
    </source>
</evidence>